<feature type="region of interest" description="Disordered" evidence="1">
    <location>
        <begin position="1"/>
        <end position="41"/>
    </location>
</feature>
<name>A0ABU2LBT7_9ACTN</name>
<keyword evidence="3" id="KW-1185">Reference proteome</keyword>
<comment type="caution">
    <text evidence="2">The sequence shown here is derived from an EMBL/GenBank/DDBJ whole genome shotgun (WGS) entry which is preliminary data.</text>
</comment>
<protein>
    <submittedName>
        <fullName evidence="2">Uncharacterized protein</fullName>
    </submittedName>
</protein>
<evidence type="ECO:0000313" key="3">
    <source>
        <dbReference type="Proteomes" id="UP001183388"/>
    </source>
</evidence>
<dbReference type="Proteomes" id="UP001183388">
    <property type="component" value="Unassembled WGS sequence"/>
</dbReference>
<evidence type="ECO:0000313" key="2">
    <source>
        <dbReference type="EMBL" id="MDT0309047.1"/>
    </source>
</evidence>
<reference evidence="3" key="1">
    <citation type="submission" date="2023-07" db="EMBL/GenBank/DDBJ databases">
        <title>30 novel species of actinomycetes from the DSMZ collection.</title>
        <authorList>
            <person name="Nouioui I."/>
        </authorList>
    </citation>
    <scope>NUCLEOTIDE SEQUENCE [LARGE SCALE GENOMIC DNA]</scope>
    <source>
        <strain evidence="3">DSM 44917</strain>
    </source>
</reference>
<accession>A0ABU2LBT7</accession>
<sequence>MTTTDSTADSTAGRPATPSTGETPRAEAAARPPEVEVGALARDSRSLRVGVVVGRQGQTYQLRPVKGGGVWDAPAEDVHPVSASDLLREKVRQANRRSTGGLI</sequence>
<feature type="compositionally biased region" description="Low complexity" evidence="1">
    <location>
        <begin position="20"/>
        <end position="39"/>
    </location>
</feature>
<proteinExistence type="predicted"/>
<evidence type="ECO:0000256" key="1">
    <source>
        <dbReference type="SAM" id="MobiDB-lite"/>
    </source>
</evidence>
<dbReference type="RefSeq" id="WP_311632000.1">
    <property type="nucleotide sequence ID" value="NZ_JAVREN010000030.1"/>
</dbReference>
<feature type="compositionally biased region" description="Low complexity" evidence="1">
    <location>
        <begin position="1"/>
        <end position="12"/>
    </location>
</feature>
<gene>
    <name evidence="2" type="ORF">RM780_19075</name>
</gene>
<dbReference type="EMBL" id="JAVREN010000030">
    <property type="protein sequence ID" value="MDT0309047.1"/>
    <property type="molecule type" value="Genomic_DNA"/>
</dbReference>
<organism evidence="2 3">
    <name type="scientific">Streptomyces boetiae</name>
    <dbReference type="NCBI Taxonomy" id="3075541"/>
    <lineage>
        <taxon>Bacteria</taxon>
        <taxon>Bacillati</taxon>
        <taxon>Actinomycetota</taxon>
        <taxon>Actinomycetes</taxon>
        <taxon>Kitasatosporales</taxon>
        <taxon>Streptomycetaceae</taxon>
        <taxon>Streptomyces</taxon>
    </lineage>
</organism>